<dbReference type="EMBL" id="AP027081">
    <property type="protein sequence ID" value="BDU77603.1"/>
    <property type="molecule type" value="Genomic_DNA"/>
</dbReference>
<reference evidence="1" key="1">
    <citation type="journal article" date="2023" name="Int. J. Syst. Evol. Microbiol.">
        <title>Mesoterricola silvestris gen. nov., sp. nov., Mesoterricola sediminis sp. nov., Geothrix oryzae sp. nov., Geothrix edaphica sp. nov., Geothrix rubra sp. nov., and Geothrix limicola sp. nov., six novel members of Acidobacteriota isolated from soils.</title>
        <authorList>
            <person name="Itoh H."/>
            <person name="Sugisawa Y."/>
            <person name="Mise K."/>
            <person name="Xu Z."/>
            <person name="Kuniyasu M."/>
            <person name="Ushijima N."/>
            <person name="Kawano K."/>
            <person name="Kobayashi E."/>
            <person name="Shiratori Y."/>
            <person name="Masuda Y."/>
            <person name="Senoo K."/>
        </authorList>
    </citation>
    <scope>NUCLEOTIDE SEQUENCE</scope>
    <source>
        <strain evidence="1">W786</strain>
    </source>
</reference>
<proteinExistence type="predicted"/>
<accession>A0AA48KGP0</accession>
<dbReference type="Proteomes" id="UP001228113">
    <property type="component" value="Chromosome"/>
</dbReference>
<evidence type="ECO:0000313" key="1">
    <source>
        <dbReference type="EMBL" id="BDU77603.1"/>
    </source>
</evidence>
<name>A0AA48KGP0_9BACT</name>
<organism evidence="1 2">
    <name type="scientific">Mesoterricola sediminis</name>
    <dbReference type="NCBI Taxonomy" id="2927980"/>
    <lineage>
        <taxon>Bacteria</taxon>
        <taxon>Pseudomonadati</taxon>
        <taxon>Acidobacteriota</taxon>
        <taxon>Holophagae</taxon>
        <taxon>Holophagales</taxon>
        <taxon>Holophagaceae</taxon>
        <taxon>Mesoterricola</taxon>
    </lineage>
</organism>
<gene>
    <name evidence="1" type="ORF">METESE_25610</name>
</gene>
<dbReference type="AlphaFoldDB" id="A0AA48KGP0"/>
<sequence length="111" mass="11507">MTFKHAAPLCPHAPRTLDPDALAGVRGGQGPAHEITTTINQGPGRAVFGSIDYTHRFPNGISLGGSVSRQGGRTAGGIQVGGAWGDHGTWSAGATRQRGETGVVFRGGFRW</sequence>
<dbReference type="KEGG" id="msea:METESE_25610"/>
<dbReference type="RefSeq" id="WP_316410355.1">
    <property type="nucleotide sequence ID" value="NZ_AP027081.1"/>
</dbReference>
<evidence type="ECO:0000313" key="2">
    <source>
        <dbReference type="Proteomes" id="UP001228113"/>
    </source>
</evidence>
<protein>
    <submittedName>
        <fullName evidence="1">Uncharacterized protein</fullName>
    </submittedName>
</protein>
<keyword evidence="2" id="KW-1185">Reference proteome</keyword>